<name>A0ABZ1TS94_9ACTN</name>
<dbReference type="InterPro" id="IPR029058">
    <property type="entry name" value="AB_hydrolase_fold"/>
</dbReference>
<dbReference type="EMBL" id="CP108110">
    <property type="protein sequence ID" value="WUQ81578.1"/>
    <property type="molecule type" value="Genomic_DNA"/>
</dbReference>
<dbReference type="SUPFAM" id="SSF53474">
    <property type="entry name" value="alpha/beta-Hydrolases"/>
    <property type="match status" value="1"/>
</dbReference>
<reference evidence="2" key="1">
    <citation type="submission" date="2022-10" db="EMBL/GenBank/DDBJ databases">
        <title>The complete genomes of actinobacterial strains from the NBC collection.</title>
        <authorList>
            <person name="Joergensen T.S."/>
            <person name="Alvarez Arevalo M."/>
            <person name="Sterndorff E.B."/>
            <person name="Faurdal D."/>
            <person name="Vuksanovic O."/>
            <person name="Mourched A.-S."/>
            <person name="Charusanti P."/>
            <person name="Shaw S."/>
            <person name="Blin K."/>
            <person name="Weber T."/>
        </authorList>
    </citation>
    <scope>NUCLEOTIDE SEQUENCE</scope>
    <source>
        <strain evidence="2">NBC_00222</strain>
    </source>
</reference>
<evidence type="ECO:0000313" key="2">
    <source>
        <dbReference type="EMBL" id="WUQ81578.1"/>
    </source>
</evidence>
<dbReference type="Proteomes" id="UP001432222">
    <property type="component" value="Chromosome"/>
</dbReference>
<dbReference type="Pfam" id="PF12146">
    <property type="entry name" value="Hydrolase_4"/>
    <property type="match status" value="1"/>
</dbReference>
<sequence length="293" mass="29434">MTTTTASPLPLTDPPSVAWEPAAGVTVRGTVLLLPGRGEHPGVYARFGRRLAFDGYRVVVRAVPAAGSAAGPALPDPADLAGPVAEARAIAPPGAPVVLAGSDTGALLALAAARQAAPDGLLLVGLPTAVATPEALETADGWTDELGARTSCPAHRGLLAADPDFRPGALAEDVPADLARAAEDAASEVPADGVPDLKAPVLDVPVLVVHGSADPVSPPATARRFAGRLAADLVLVADGRHDALNDAAHRSVAAAVVQWLERLRGGPHLPAQIVTTDAGGRTAHPRALEGDPA</sequence>
<feature type="domain" description="Serine aminopeptidase S33" evidence="1">
    <location>
        <begin position="27"/>
        <end position="246"/>
    </location>
</feature>
<protein>
    <submittedName>
        <fullName evidence="2">Lysophospholipase</fullName>
    </submittedName>
</protein>
<accession>A0ABZ1TS94</accession>
<gene>
    <name evidence="2" type="ORF">OHA16_00525</name>
</gene>
<evidence type="ECO:0000259" key="1">
    <source>
        <dbReference type="Pfam" id="PF12146"/>
    </source>
</evidence>
<dbReference type="Gene3D" id="3.40.50.1820">
    <property type="entry name" value="alpha/beta hydrolase"/>
    <property type="match status" value="1"/>
</dbReference>
<dbReference type="InterPro" id="IPR022742">
    <property type="entry name" value="Hydrolase_4"/>
</dbReference>
<dbReference type="RefSeq" id="WP_328952655.1">
    <property type="nucleotide sequence ID" value="NZ_CP108110.1"/>
</dbReference>
<proteinExistence type="predicted"/>
<keyword evidence="3" id="KW-1185">Reference proteome</keyword>
<organism evidence="2 3">
    <name type="scientific">Kitasatospora purpeofusca</name>
    <dbReference type="NCBI Taxonomy" id="67352"/>
    <lineage>
        <taxon>Bacteria</taxon>
        <taxon>Bacillati</taxon>
        <taxon>Actinomycetota</taxon>
        <taxon>Actinomycetes</taxon>
        <taxon>Kitasatosporales</taxon>
        <taxon>Streptomycetaceae</taxon>
        <taxon>Kitasatospora</taxon>
    </lineage>
</organism>
<evidence type="ECO:0000313" key="3">
    <source>
        <dbReference type="Proteomes" id="UP001432222"/>
    </source>
</evidence>